<proteinExistence type="predicted"/>
<dbReference type="OrthoDB" id="7850481at2759"/>
<dbReference type="EMBL" id="CH964274">
    <property type="protein sequence ID" value="KRG00215.1"/>
    <property type="molecule type" value="Genomic_DNA"/>
</dbReference>
<sequence length="227" mass="26883">MTHIARNLVVANLITITDLNDDCLFELVKYLELADQLSLWQTTEIQSRLSSIICLTWQRVLTHSLNYATFETCEEILDEFVECIEDTVNVLELIDIPVRILEQWITKYNLSQVQSLACALSEEDRDNDSEYISKLQQLFPLVRCLQLREQLHVVETPIWDTADELWDMIATCPRLEVLYISGQKTDKWFFTWDRELMHYVLKTRARPLSLYFHRLEPHKELTDFILL</sequence>
<gene>
    <name evidence="1" type="primary">Dwil\GK27986</name>
    <name evidence="1" type="ORF">Dwil_GK27986</name>
</gene>
<dbReference type="Proteomes" id="UP000007798">
    <property type="component" value="Unassembled WGS sequence"/>
</dbReference>
<evidence type="ECO:0000313" key="1">
    <source>
        <dbReference type="EMBL" id="KRG00215.1"/>
    </source>
</evidence>
<name>A0A0Q9X690_DROWI</name>
<accession>A0A0Q9X690</accession>
<dbReference type="AlphaFoldDB" id="A0A0Q9X690"/>
<protein>
    <recommendedName>
        <fullName evidence="3">F-box domain-containing protein</fullName>
    </recommendedName>
</protein>
<evidence type="ECO:0008006" key="3">
    <source>
        <dbReference type="Google" id="ProtNLM"/>
    </source>
</evidence>
<evidence type="ECO:0000313" key="2">
    <source>
        <dbReference type="Proteomes" id="UP000007798"/>
    </source>
</evidence>
<keyword evidence="2" id="KW-1185">Reference proteome</keyword>
<dbReference type="InParanoid" id="A0A0Q9X690"/>
<organism evidence="1 2">
    <name type="scientific">Drosophila willistoni</name>
    <name type="common">Fruit fly</name>
    <dbReference type="NCBI Taxonomy" id="7260"/>
    <lineage>
        <taxon>Eukaryota</taxon>
        <taxon>Metazoa</taxon>
        <taxon>Ecdysozoa</taxon>
        <taxon>Arthropoda</taxon>
        <taxon>Hexapoda</taxon>
        <taxon>Insecta</taxon>
        <taxon>Pterygota</taxon>
        <taxon>Neoptera</taxon>
        <taxon>Endopterygota</taxon>
        <taxon>Diptera</taxon>
        <taxon>Brachycera</taxon>
        <taxon>Muscomorpha</taxon>
        <taxon>Ephydroidea</taxon>
        <taxon>Drosophilidae</taxon>
        <taxon>Drosophila</taxon>
        <taxon>Sophophora</taxon>
    </lineage>
</organism>
<reference evidence="1 2" key="1">
    <citation type="journal article" date="2007" name="Nature">
        <title>Evolution of genes and genomes on the Drosophila phylogeny.</title>
        <authorList>
            <consortium name="Drosophila 12 Genomes Consortium"/>
            <person name="Clark A.G."/>
            <person name="Eisen M.B."/>
            <person name="Smith D.R."/>
            <person name="Bergman C.M."/>
            <person name="Oliver B."/>
            <person name="Markow T.A."/>
            <person name="Kaufman T.C."/>
            <person name="Kellis M."/>
            <person name="Gelbart W."/>
            <person name="Iyer V.N."/>
            <person name="Pollard D.A."/>
            <person name="Sackton T.B."/>
            <person name="Larracuente A.M."/>
            <person name="Singh N.D."/>
            <person name="Abad J.P."/>
            <person name="Abt D.N."/>
            <person name="Adryan B."/>
            <person name="Aguade M."/>
            <person name="Akashi H."/>
            <person name="Anderson W.W."/>
            <person name="Aquadro C.F."/>
            <person name="Ardell D.H."/>
            <person name="Arguello R."/>
            <person name="Artieri C.G."/>
            <person name="Barbash D.A."/>
            <person name="Barker D."/>
            <person name="Barsanti P."/>
            <person name="Batterham P."/>
            <person name="Batzoglou S."/>
            <person name="Begun D."/>
            <person name="Bhutkar A."/>
            <person name="Blanco E."/>
            <person name="Bosak S.A."/>
            <person name="Bradley R.K."/>
            <person name="Brand A.D."/>
            <person name="Brent M.R."/>
            <person name="Brooks A.N."/>
            <person name="Brown R.H."/>
            <person name="Butlin R.K."/>
            <person name="Caggese C."/>
            <person name="Calvi B.R."/>
            <person name="Bernardo de Carvalho A."/>
            <person name="Caspi A."/>
            <person name="Castrezana S."/>
            <person name="Celniker S.E."/>
            <person name="Chang J.L."/>
            <person name="Chapple C."/>
            <person name="Chatterji S."/>
            <person name="Chinwalla A."/>
            <person name="Civetta A."/>
            <person name="Clifton S.W."/>
            <person name="Comeron J.M."/>
            <person name="Costello J.C."/>
            <person name="Coyne J.A."/>
            <person name="Daub J."/>
            <person name="David R.G."/>
            <person name="Delcher A.L."/>
            <person name="Delehaunty K."/>
            <person name="Do C.B."/>
            <person name="Ebling H."/>
            <person name="Edwards K."/>
            <person name="Eickbush T."/>
            <person name="Evans J.D."/>
            <person name="Filipski A."/>
            <person name="Findeiss S."/>
            <person name="Freyhult E."/>
            <person name="Fulton L."/>
            <person name="Fulton R."/>
            <person name="Garcia A.C."/>
            <person name="Gardiner A."/>
            <person name="Garfield D.A."/>
            <person name="Garvin B.E."/>
            <person name="Gibson G."/>
            <person name="Gilbert D."/>
            <person name="Gnerre S."/>
            <person name="Godfrey J."/>
            <person name="Good R."/>
            <person name="Gotea V."/>
            <person name="Gravely B."/>
            <person name="Greenberg A.J."/>
            <person name="Griffiths-Jones S."/>
            <person name="Gross S."/>
            <person name="Guigo R."/>
            <person name="Gustafson E.A."/>
            <person name="Haerty W."/>
            <person name="Hahn M.W."/>
            <person name="Halligan D.L."/>
            <person name="Halpern A.L."/>
            <person name="Halter G.M."/>
            <person name="Han M.V."/>
            <person name="Heger A."/>
            <person name="Hillier L."/>
            <person name="Hinrichs A.S."/>
            <person name="Holmes I."/>
            <person name="Hoskins R.A."/>
            <person name="Hubisz M.J."/>
            <person name="Hultmark D."/>
            <person name="Huntley M.A."/>
            <person name="Jaffe D.B."/>
            <person name="Jagadeeshan S."/>
            <person name="Jeck W.R."/>
            <person name="Johnson J."/>
            <person name="Jones C.D."/>
            <person name="Jordan W.C."/>
            <person name="Karpen G.H."/>
            <person name="Kataoka E."/>
            <person name="Keightley P.D."/>
            <person name="Kheradpour P."/>
            <person name="Kirkness E.F."/>
            <person name="Koerich L.B."/>
            <person name="Kristiansen K."/>
            <person name="Kudrna D."/>
            <person name="Kulathinal R.J."/>
            <person name="Kumar S."/>
            <person name="Kwok R."/>
            <person name="Lander E."/>
            <person name="Langley C.H."/>
            <person name="Lapoint R."/>
            <person name="Lazzaro B.P."/>
            <person name="Lee S.J."/>
            <person name="Levesque L."/>
            <person name="Li R."/>
            <person name="Lin C.F."/>
            <person name="Lin M.F."/>
            <person name="Lindblad-Toh K."/>
            <person name="Llopart A."/>
            <person name="Long M."/>
            <person name="Low L."/>
            <person name="Lozovsky E."/>
            <person name="Lu J."/>
            <person name="Luo M."/>
            <person name="Machado C.A."/>
            <person name="Makalowski W."/>
            <person name="Marzo M."/>
            <person name="Matsuda M."/>
            <person name="Matzkin L."/>
            <person name="McAllister B."/>
            <person name="McBride C.S."/>
            <person name="McKernan B."/>
            <person name="McKernan K."/>
            <person name="Mendez-Lago M."/>
            <person name="Minx P."/>
            <person name="Mollenhauer M.U."/>
            <person name="Montooth K."/>
            <person name="Mount S.M."/>
            <person name="Mu X."/>
            <person name="Myers E."/>
            <person name="Negre B."/>
            <person name="Newfeld S."/>
            <person name="Nielsen R."/>
            <person name="Noor M.A."/>
            <person name="O'Grady P."/>
            <person name="Pachter L."/>
            <person name="Papaceit M."/>
            <person name="Parisi M.J."/>
            <person name="Parisi M."/>
            <person name="Parts L."/>
            <person name="Pedersen J.S."/>
            <person name="Pesole G."/>
            <person name="Phillippy A.M."/>
            <person name="Ponting C.P."/>
            <person name="Pop M."/>
            <person name="Porcelli D."/>
            <person name="Powell J.R."/>
            <person name="Prohaska S."/>
            <person name="Pruitt K."/>
            <person name="Puig M."/>
            <person name="Quesneville H."/>
            <person name="Ram K.R."/>
            <person name="Rand D."/>
            <person name="Rasmussen M.D."/>
            <person name="Reed L.K."/>
            <person name="Reenan R."/>
            <person name="Reily A."/>
            <person name="Remington K.A."/>
            <person name="Rieger T.T."/>
            <person name="Ritchie M.G."/>
            <person name="Robin C."/>
            <person name="Rogers Y.H."/>
            <person name="Rohde C."/>
            <person name="Rozas J."/>
            <person name="Rubenfield M.J."/>
            <person name="Ruiz A."/>
            <person name="Russo S."/>
            <person name="Salzberg S.L."/>
            <person name="Sanchez-Gracia A."/>
            <person name="Saranga D.J."/>
            <person name="Sato H."/>
            <person name="Schaeffer S.W."/>
            <person name="Schatz M.C."/>
            <person name="Schlenke T."/>
            <person name="Schwartz R."/>
            <person name="Segarra C."/>
            <person name="Singh R.S."/>
            <person name="Sirot L."/>
            <person name="Sirota M."/>
            <person name="Sisneros N.B."/>
            <person name="Smith C.D."/>
            <person name="Smith T.F."/>
            <person name="Spieth J."/>
            <person name="Stage D.E."/>
            <person name="Stark A."/>
            <person name="Stephan W."/>
            <person name="Strausberg R.L."/>
            <person name="Strempel S."/>
            <person name="Sturgill D."/>
            <person name="Sutton G."/>
            <person name="Sutton G.G."/>
            <person name="Tao W."/>
            <person name="Teichmann S."/>
            <person name="Tobari Y.N."/>
            <person name="Tomimura Y."/>
            <person name="Tsolas J.M."/>
            <person name="Valente V.L."/>
            <person name="Venter E."/>
            <person name="Venter J.C."/>
            <person name="Vicario S."/>
            <person name="Vieira F.G."/>
            <person name="Vilella A.J."/>
            <person name="Villasante A."/>
            <person name="Walenz B."/>
            <person name="Wang J."/>
            <person name="Wasserman M."/>
            <person name="Watts T."/>
            <person name="Wilson D."/>
            <person name="Wilson R.K."/>
            <person name="Wing R.A."/>
            <person name="Wolfner M.F."/>
            <person name="Wong A."/>
            <person name="Wong G.K."/>
            <person name="Wu C.I."/>
            <person name="Wu G."/>
            <person name="Yamamoto D."/>
            <person name="Yang H.P."/>
            <person name="Yang S.P."/>
            <person name="Yorke J.A."/>
            <person name="Yoshida K."/>
            <person name="Zdobnov E."/>
            <person name="Zhang P."/>
            <person name="Zhang Y."/>
            <person name="Zimin A.V."/>
            <person name="Baldwin J."/>
            <person name="Abdouelleil A."/>
            <person name="Abdulkadir J."/>
            <person name="Abebe A."/>
            <person name="Abera B."/>
            <person name="Abreu J."/>
            <person name="Acer S.C."/>
            <person name="Aftuck L."/>
            <person name="Alexander A."/>
            <person name="An P."/>
            <person name="Anderson E."/>
            <person name="Anderson S."/>
            <person name="Arachi H."/>
            <person name="Azer M."/>
            <person name="Bachantsang P."/>
            <person name="Barry A."/>
            <person name="Bayul T."/>
            <person name="Berlin A."/>
            <person name="Bessette D."/>
            <person name="Bloom T."/>
            <person name="Blye J."/>
            <person name="Boguslavskiy L."/>
            <person name="Bonnet C."/>
            <person name="Boukhgalter B."/>
            <person name="Bourzgui I."/>
            <person name="Brown A."/>
            <person name="Cahill P."/>
            <person name="Channer S."/>
            <person name="Cheshatsang Y."/>
            <person name="Chuda L."/>
            <person name="Citroen M."/>
            <person name="Collymore A."/>
            <person name="Cooke P."/>
            <person name="Costello M."/>
            <person name="D'Aco K."/>
            <person name="Daza R."/>
            <person name="De Haan G."/>
            <person name="DeGray S."/>
            <person name="DeMaso C."/>
            <person name="Dhargay N."/>
            <person name="Dooley K."/>
            <person name="Dooley E."/>
            <person name="Doricent M."/>
            <person name="Dorje P."/>
            <person name="Dorjee K."/>
            <person name="Dupes A."/>
            <person name="Elong R."/>
            <person name="Falk J."/>
            <person name="Farina A."/>
            <person name="Faro S."/>
            <person name="Ferguson D."/>
            <person name="Fisher S."/>
            <person name="Foley C.D."/>
            <person name="Franke A."/>
            <person name="Friedrich D."/>
            <person name="Gadbois L."/>
            <person name="Gearin G."/>
            <person name="Gearin C.R."/>
            <person name="Giannoukos G."/>
            <person name="Goode T."/>
            <person name="Graham J."/>
            <person name="Grandbois E."/>
            <person name="Grewal S."/>
            <person name="Gyaltsen K."/>
            <person name="Hafez N."/>
            <person name="Hagos B."/>
            <person name="Hall J."/>
            <person name="Henson C."/>
            <person name="Hollinger A."/>
            <person name="Honan T."/>
            <person name="Huard M.D."/>
            <person name="Hughes L."/>
            <person name="Hurhula B."/>
            <person name="Husby M.E."/>
            <person name="Kamat A."/>
            <person name="Kanga B."/>
            <person name="Kashin S."/>
            <person name="Khazanovich D."/>
            <person name="Kisner P."/>
            <person name="Lance K."/>
            <person name="Lara M."/>
            <person name="Lee W."/>
            <person name="Lennon N."/>
            <person name="Letendre F."/>
            <person name="LeVine R."/>
            <person name="Lipovsky A."/>
            <person name="Liu X."/>
            <person name="Liu J."/>
            <person name="Liu S."/>
            <person name="Lokyitsang T."/>
            <person name="Lokyitsang Y."/>
            <person name="Lubonja R."/>
            <person name="Lui A."/>
            <person name="MacDonald P."/>
            <person name="Magnisalis V."/>
            <person name="Maru K."/>
            <person name="Matthews C."/>
            <person name="McCusker W."/>
            <person name="McDonough S."/>
            <person name="Mehta T."/>
            <person name="Meldrim J."/>
            <person name="Meneus L."/>
            <person name="Mihai O."/>
            <person name="Mihalev A."/>
            <person name="Mihova T."/>
            <person name="Mittelman R."/>
            <person name="Mlenga V."/>
            <person name="Montmayeur A."/>
            <person name="Mulrain L."/>
            <person name="Navidi A."/>
            <person name="Naylor J."/>
            <person name="Negash T."/>
            <person name="Nguyen T."/>
            <person name="Nguyen N."/>
            <person name="Nicol R."/>
            <person name="Norbu C."/>
            <person name="Norbu N."/>
            <person name="Novod N."/>
            <person name="O'Neill B."/>
            <person name="Osman S."/>
            <person name="Markiewicz E."/>
            <person name="Oyono O.L."/>
            <person name="Patti C."/>
            <person name="Phunkhang P."/>
            <person name="Pierre F."/>
            <person name="Priest M."/>
            <person name="Raghuraman S."/>
            <person name="Rege F."/>
            <person name="Reyes R."/>
            <person name="Rise C."/>
            <person name="Rogov P."/>
            <person name="Ross K."/>
            <person name="Ryan E."/>
            <person name="Settipalli S."/>
            <person name="Shea T."/>
            <person name="Sherpa N."/>
            <person name="Shi L."/>
            <person name="Shih D."/>
            <person name="Sparrow T."/>
            <person name="Spaulding J."/>
            <person name="Stalker J."/>
            <person name="Stange-Thomann N."/>
            <person name="Stavropoulos S."/>
            <person name="Stone C."/>
            <person name="Strader C."/>
            <person name="Tesfaye S."/>
            <person name="Thomson T."/>
            <person name="Thoulutsang Y."/>
            <person name="Thoulutsang D."/>
            <person name="Topham K."/>
            <person name="Topping I."/>
            <person name="Tsamla T."/>
            <person name="Vassiliev H."/>
            <person name="Vo A."/>
            <person name="Wangchuk T."/>
            <person name="Wangdi T."/>
            <person name="Weiand M."/>
            <person name="Wilkinson J."/>
            <person name="Wilson A."/>
            <person name="Yadav S."/>
            <person name="Young G."/>
            <person name="Yu Q."/>
            <person name="Zembek L."/>
            <person name="Zhong D."/>
            <person name="Zimmer A."/>
            <person name="Zwirko Z."/>
            <person name="Jaffe D.B."/>
            <person name="Alvarez P."/>
            <person name="Brockman W."/>
            <person name="Butler J."/>
            <person name="Chin C."/>
            <person name="Gnerre S."/>
            <person name="Grabherr M."/>
            <person name="Kleber M."/>
            <person name="Mauceli E."/>
            <person name="MacCallum I."/>
        </authorList>
    </citation>
    <scope>NUCLEOTIDE SEQUENCE [LARGE SCALE GENOMIC DNA]</scope>
    <source>
        <strain evidence="2">Tucson 14030-0811.24</strain>
    </source>
</reference>